<evidence type="ECO:0000256" key="1">
    <source>
        <dbReference type="ARBA" id="ARBA00001933"/>
    </source>
</evidence>
<dbReference type="GO" id="GO:0008483">
    <property type="term" value="F:transaminase activity"/>
    <property type="evidence" value="ECO:0007669"/>
    <property type="project" value="UniProtKB-KW"/>
</dbReference>
<proteinExistence type="inferred from homology"/>
<dbReference type="SUPFAM" id="SSF53383">
    <property type="entry name" value="PLP-dependent transferases"/>
    <property type="match status" value="1"/>
</dbReference>
<sequence>MTNAEIRFRPAAEADFAWYLDLSIRTLRDQLEALGRWDPERRRNRARASFDTGELRVVERAGQRLGTVALGIQDDHAEIHSFYLEPALHGQGTGAAILRLLLAEAAALRPARPVRLEVLKRSPAARLYERAGFVRAAEQDYDWLYTLPLSPPESNPAMPALAERLKDVTVSPIVAMSTRARALKAEGKQVISLAVGEPDFPTPPHAVEAAHQAALRGETKYPAQDGGVPLKTAIQAKFRRENNLDYALDEICVCNGGKQVLMNALLATVSPGDEVLIPVPYWASYGEMVKLAGGKPVYVNCPQNNGFKLRPEDLDAAITPQTKMLMLNFPNNPTGAGCSREEMQALAAVMLKHPHVWILTDDMYEHLVFDGFKFCTIAEVEPRLKDRVITANGVSKTYAMTGWRVGYAGGPKAVIKAMVNMQGQVTSGVSGITQAAALAALEGPQELVAERAAIYAQRRDLVVEMLNQAPGIVCHKPEGAFYVYPNIASCLGKTTAGGRRIETDGDFALALLEEKLVATVHGGAYGMSPYLRISYATDTESLREACTRIQDFCKGLS</sequence>
<dbReference type="Pfam" id="PF13508">
    <property type="entry name" value="Acetyltransf_7"/>
    <property type="match status" value="1"/>
</dbReference>
<dbReference type="InterPro" id="IPR004839">
    <property type="entry name" value="Aminotransferase_I/II_large"/>
</dbReference>
<dbReference type="Pfam" id="PF00155">
    <property type="entry name" value="Aminotran_1_2"/>
    <property type="match status" value="1"/>
</dbReference>
<evidence type="ECO:0000256" key="6">
    <source>
        <dbReference type="ARBA" id="ARBA00049185"/>
    </source>
</evidence>
<keyword evidence="10" id="KW-1185">Reference proteome</keyword>
<dbReference type="PROSITE" id="PS00105">
    <property type="entry name" value="AA_TRANSFER_CLASS_1"/>
    <property type="match status" value="1"/>
</dbReference>
<dbReference type="InterPro" id="IPR050596">
    <property type="entry name" value="AspAT/PAT-like"/>
</dbReference>
<evidence type="ECO:0000256" key="7">
    <source>
        <dbReference type="RuleBase" id="RU000481"/>
    </source>
</evidence>
<dbReference type="InterPro" id="IPR000182">
    <property type="entry name" value="GNAT_dom"/>
</dbReference>
<dbReference type="EMBL" id="JACTVA010000004">
    <property type="protein sequence ID" value="MBC9206022.1"/>
    <property type="molecule type" value="Genomic_DNA"/>
</dbReference>
<keyword evidence="4 7" id="KW-0808">Transferase</keyword>
<organism evidence="9 10">
    <name type="scientific">Teichococcus aerophilus</name>
    <dbReference type="NCBI Taxonomy" id="1224513"/>
    <lineage>
        <taxon>Bacteria</taxon>
        <taxon>Pseudomonadati</taxon>
        <taxon>Pseudomonadota</taxon>
        <taxon>Alphaproteobacteria</taxon>
        <taxon>Acetobacterales</taxon>
        <taxon>Roseomonadaceae</taxon>
        <taxon>Roseomonas</taxon>
    </lineage>
</organism>
<evidence type="ECO:0000313" key="10">
    <source>
        <dbReference type="Proteomes" id="UP000626026"/>
    </source>
</evidence>
<dbReference type="PANTHER" id="PTHR46383:SF1">
    <property type="entry name" value="ASPARTATE AMINOTRANSFERASE"/>
    <property type="match status" value="1"/>
</dbReference>
<dbReference type="Gene3D" id="3.40.630.30">
    <property type="match status" value="1"/>
</dbReference>
<protein>
    <recommendedName>
        <fullName evidence="7">Aminotransferase</fullName>
        <ecNumber evidence="7">2.6.1.-</ecNumber>
    </recommendedName>
</protein>
<dbReference type="InterPro" id="IPR015422">
    <property type="entry name" value="PyrdxlP-dep_Trfase_small"/>
</dbReference>
<evidence type="ECO:0000256" key="3">
    <source>
        <dbReference type="ARBA" id="ARBA00022576"/>
    </source>
</evidence>
<comment type="cofactor">
    <cofactor evidence="1 7">
        <name>pyridoxal 5'-phosphate</name>
        <dbReference type="ChEBI" id="CHEBI:597326"/>
    </cofactor>
</comment>
<evidence type="ECO:0000259" key="8">
    <source>
        <dbReference type="PROSITE" id="PS51186"/>
    </source>
</evidence>
<dbReference type="CDD" id="cd00609">
    <property type="entry name" value="AAT_like"/>
    <property type="match status" value="1"/>
</dbReference>
<dbReference type="Proteomes" id="UP000626026">
    <property type="component" value="Unassembled WGS sequence"/>
</dbReference>
<evidence type="ECO:0000256" key="2">
    <source>
        <dbReference type="ARBA" id="ARBA00007441"/>
    </source>
</evidence>
<gene>
    <name evidence="9" type="ORF">IBL26_04180</name>
</gene>
<dbReference type="InterPro" id="IPR015424">
    <property type="entry name" value="PyrdxlP-dep_Trfase"/>
</dbReference>
<dbReference type="SUPFAM" id="SSF55729">
    <property type="entry name" value="Acyl-CoA N-acyltransferases (Nat)"/>
    <property type="match status" value="1"/>
</dbReference>
<keyword evidence="3 7" id="KW-0032">Aminotransferase</keyword>
<dbReference type="RefSeq" id="WP_187783191.1">
    <property type="nucleotide sequence ID" value="NZ_JACTVA010000004.1"/>
</dbReference>
<dbReference type="Gene3D" id="3.90.1150.10">
    <property type="entry name" value="Aspartate Aminotransferase, domain 1"/>
    <property type="match status" value="1"/>
</dbReference>
<dbReference type="PROSITE" id="PS51186">
    <property type="entry name" value="GNAT"/>
    <property type="match status" value="1"/>
</dbReference>
<dbReference type="Gene3D" id="3.40.640.10">
    <property type="entry name" value="Type I PLP-dependent aspartate aminotransferase-like (Major domain)"/>
    <property type="match status" value="1"/>
</dbReference>
<dbReference type="EC" id="2.6.1.-" evidence="7"/>
<dbReference type="PANTHER" id="PTHR46383">
    <property type="entry name" value="ASPARTATE AMINOTRANSFERASE"/>
    <property type="match status" value="1"/>
</dbReference>
<dbReference type="InterPro" id="IPR004838">
    <property type="entry name" value="NHTrfase_class1_PyrdxlP-BS"/>
</dbReference>
<accession>A0ABR7RIN5</accession>
<dbReference type="InterPro" id="IPR015421">
    <property type="entry name" value="PyrdxlP-dep_Trfase_major"/>
</dbReference>
<comment type="catalytic activity">
    <reaction evidence="6">
        <text>L-aspartate + 2-oxoglutarate = oxaloacetate + L-glutamate</text>
        <dbReference type="Rhea" id="RHEA:21824"/>
        <dbReference type="ChEBI" id="CHEBI:16452"/>
        <dbReference type="ChEBI" id="CHEBI:16810"/>
        <dbReference type="ChEBI" id="CHEBI:29985"/>
        <dbReference type="ChEBI" id="CHEBI:29991"/>
        <dbReference type="EC" id="2.6.1.1"/>
    </reaction>
</comment>
<evidence type="ECO:0000256" key="4">
    <source>
        <dbReference type="ARBA" id="ARBA00022679"/>
    </source>
</evidence>
<comment type="similarity">
    <text evidence="2 7">Belongs to the class-I pyridoxal-phosphate-dependent aminotransferase family.</text>
</comment>
<name>A0ABR7RIN5_9PROT</name>
<reference evidence="9 10" key="1">
    <citation type="journal article" date="2013" name="Int. J. Syst. Evol. Microbiol.">
        <title>Roseomonas aerophila sp. nov., isolated from air.</title>
        <authorList>
            <person name="Kim S.J."/>
            <person name="Weon H.Y."/>
            <person name="Ahn J.H."/>
            <person name="Hong S.B."/>
            <person name="Seok S.J."/>
            <person name="Whang K.S."/>
            <person name="Kwon S.W."/>
        </authorList>
    </citation>
    <scope>NUCLEOTIDE SEQUENCE [LARGE SCALE GENOMIC DNA]</scope>
    <source>
        <strain evidence="9 10">NBRC 108923</strain>
    </source>
</reference>
<dbReference type="InterPro" id="IPR016181">
    <property type="entry name" value="Acyl_CoA_acyltransferase"/>
</dbReference>
<keyword evidence="5" id="KW-0663">Pyridoxal phosphate</keyword>
<feature type="domain" description="N-acetyltransferase" evidence="8">
    <location>
        <begin position="6"/>
        <end position="150"/>
    </location>
</feature>
<evidence type="ECO:0000313" key="9">
    <source>
        <dbReference type="EMBL" id="MBC9206022.1"/>
    </source>
</evidence>
<evidence type="ECO:0000256" key="5">
    <source>
        <dbReference type="ARBA" id="ARBA00022898"/>
    </source>
</evidence>
<comment type="caution">
    <text evidence="9">The sequence shown here is derived from an EMBL/GenBank/DDBJ whole genome shotgun (WGS) entry which is preliminary data.</text>
</comment>